<dbReference type="EMBL" id="CP009513">
    <property type="protein sequence ID" value="AKB69158.1"/>
    <property type="molecule type" value="Genomic_DNA"/>
</dbReference>
<evidence type="ECO:0000256" key="2">
    <source>
        <dbReference type="SAM" id="Phobius"/>
    </source>
</evidence>
<dbReference type="InterPro" id="IPR026450">
    <property type="entry name" value="MAST_dom"/>
</dbReference>
<evidence type="ECO:0000256" key="1">
    <source>
        <dbReference type="SAM" id="MobiDB-lite"/>
    </source>
</evidence>
<evidence type="ECO:0008006" key="5">
    <source>
        <dbReference type="Google" id="ProtNLM"/>
    </source>
</evidence>
<feature type="transmembrane region" description="Helical" evidence="2">
    <location>
        <begin position="195"/>
        <end position="212"/>
    </location>
</feature>
<sequence length="214" mass="23811">MEIFLQSMVHNMKVKCLILMSILLLTATVNSATASNPYGEVYTYDVYYNDKLLPDVEVAKPLLKIGEPFNIKINMTVYHEYKVSGQMSEIGSGNFEVIEGPSQMNRYSSVYLKPNESHIFEWTVKPTDGWAGGSLPINFHYSIVEKGNPEPIVNSEFTVAYCTISNEHYEGKIPTSEESSVSETESLPTSASTPAFTLAGTISILVLAFAIFRR</sequence>
<keyword evidence="2" id="KW-1133">Transmembrane helix</keyword>
<keyword evidence="2" id="KW-0812">Transmembrane</keyword>
<gene>
    <name evidence="3" type="ORF">MSMAL_2615</name>
</gene>
<dbReference type="InterPro" id="IPR026476">
    <property type="entry name" value="Sarcinarray_fam"/>
</dbReference>
<evidence type="ECO:0000313" key="4">
    <source>
        <dbReference type="Proteomes" id="UP000033063"/>
    </source>
</evidence>
<dbReference type="AlphaFoldDB" id="A0A0E3RU31"/>
<proteinExistence type="predicted"/>
<dbReference type="HOGENOM" id="CLU_086259_0_0_2"/>
<keyword evidence="2" id="KW-0472">Membrane</keyword>
<dbReference type="Proteomes" id="UP000033063">
    <property type="component" value="Chromosome"/>
</dbReference>
<dbReference type="PATRIC" id="fig|1434114.4.peg.3300"/>
<dbReference type="NCBIfam" id="TIGR04204">
    <property type="entry name" value="MAST_ArtA_sort"/>
    <property type="match status" value="1"/>
</dbReference>
<dbReference type="NCBIfam" id="TIGR04209">
    <property type="entry name" value="sarcinarray"/>
    <property type="match status" value="1"/>
</dbReference>
<accession>A0A0E3RU31</accession>
<name>A0A0E3RU31_METMZ</name>
<feature type="region of interest" description="Disordered" evidence="1">
    <location>
        <begin position="172"/>
        <end position="192"/>
    </location>
</feature>
<evidence type="ECO:0000313" key="3">
    <source>
        <dbReference type="EMBL" id="AKB69158.1"/>
    </source>
</evidence>
<reference evidence="3 4" key="1">
    <citation type="submission" date="2014-07" db="EMBL/GenBank/DDBJ databases">
        <title>Methanogenic archaea and the global carbon cycle.</title>
        <authorList>
            <person name="Henriksen J.R."/>
            <person name="Luke J."/>
            <person name="Reinhart S."/>
            <person name="Benedict M.N."/>
            <person name="Youngblut N.D."/>
            <person name="Metcalf M.E."/>
            <person name="Whitaker R.J."/>
            <person name="Metcalf W.W."/>
        </authorList>
    </citation>
    <scope>NUCLEOTIDE SEQUENCE [LARGE SCALE GENOMIC DNA]</scope>
    <source>
        <strain evidence="3 4">LYC</strain>
    </source>
</reference>
<feature type="compositionally biased region" description="Low complexity" evidence="1">
    <location>
        <begin position="176"/>
        <end position="190"/>
    </location>
</feature>
<organism evidence="3 4">
    <name type="scientific">Methanosarcina mazei LYC</name>
    <dbReference type="NCBI Taxonomy" id="1434114"/>
    <lineage>
        <taxon>Archaea</taxon>
        <taxon>Methanobacteriati</taxon>
        <taxon>Methanobacteriota</taxon>
        <taxon>Stenosarchaea group</taxon>
        <taxon>Methanomicrobia</taxon>
        <taxon>Methanosarcinales</taxon>
        <taxon>Methanosarcinaceae</taxon>
        <taxon>Methanosarcina</taxon>
    </lineage>
</organism>
<protein>
    <recommendedName>
        <fullName evidence="5">Sarcinarray family protein</fullName>
    </recommendedName>
</protein>